<feature type="compositionally biased region" description="Polar residues" evidence="1">
    <location>
        <begin position="479"/>
        <end position="491"/>
    </location>
</feature>
<keyword evidence="3" id="KW-1185">Reference proteome</keyword>
<feature type="compositionally biased region" description="Basic and acidic residues" evidence="1">
    <location>
        <begin position="391"/>
        <end position="400"/>
    </location>
</feature>
<feature type="compositionally biased region" description="Polar residues" evidence="1">
    <location>
        <begin position="345"/>
        <end position="356"/>
    </location>
</feature>
<sequence>MSLNGLDGPPVTEAYQAALAEAGGWLLLKYVSRDEVDILTKGHGGVVEARAGIVQYTETSPLYGFLLYRRRKVIIKYIPDGTSRLVQVRMTVHFQSVCERFPHDTTLSITTADELTDNALAAACSLHTAGESNRSSNNSNPRTKLDEITEDAEEGPGPETSHFSSMLTVPSPAGSKPEQKPSIPDVKPASKLADTLWTPPETPKASEQSTAESNPKPPDAIKLEPARSDYAPSIRSVHSRYEYSGDEPRPSTSTSTATARPSIDMYSSSLYSYKPKVKLGPRPSIDRNRPSPSDSFRPTASLPQGLKMASRSQNSSRPKSRDSHKAPSIHHPPPPPIPEIPQESTYVSRPTSSHSVRSLPASLARSNRMTPEKQRLMKAMELRKKQMGGKNEPKHERKSSIPELPPIPAISENTSPAKDSGAGSGLNTLPEHAKADSGVDLDISLQDVRKSEPEVHSQAQIPAAQTEVKPPPVAAENASRPSISNHARTISEDINNPVLDVAEFQHVVGVGNDGLDTIAETPRNAHEPQPAASQQAEAEISPSGKTDVPSEPEADLASSDEIGSGKEVPAATAQPIEASATKPDLAPSDTIESDEDAASSQSIETPAPVSDSAPSETSAQGEGSSIVENAALDVPSDSRSRTSWLIDEDENQDTDKDRTPVASVLVETPKEADDATPTEETGPTMESQLQDFPKTPEQAPGLHHKRRGLVQPLQVDMSAESSEVDYDTDDSFMEELKTAKVQEARPVAVSKSPMTASFFPRKSSYPSNIDSSPGPRPAPRSISSGHVDRLQGLARMTSQSSVHSRGRAASNSPSSVQDAMAVAKKINVSSGISQRIQALAQKSSSPNGSQLGTPESDASLLALRRNSSRTSPPSRRASLIKPINSSRSSVNLSNGPSESQLEPPFQANEPIKTVYNVHQKTGRPESVSVTARIVRDKRSENPDLSMPSDGAPLELHQSPLIIDHRKADSPVPSPKSHRKQASLTGSPISVEPSSPPSRESSNLPRSSSDTTWRSLGRRLSEATSPATLPKSPSNASNVSLATSDGGFSDRSSIKKGSKTSRLFKRMSNSFTHSSRKSIAQVISPTVQEEDNQDSQLPSPIVVGDLNVQLPDTLLWKRRWVEIDGQGYLVLTLSRSNNVSSATARFESELISWQHPKGVTKRYHLSEFKAPFLPDQDRQEMPNSVILDFVDGRTLQCACEDLVGRAQCLKILKEAHQAWKFYSPS</sequence>
<dbReference type="AlphaFoldDB" id="A0A6G1HA69"/>
<feature type="region of interest" description="Disordered" evidence="1">
    <location>
        <begin position="832"/>
        <end position="1060"/>
    </location>
</feature>
<feature type="compositionally biased region" description="Low complexity" evidence="1">
    <location>
        <begin position="250"/>
        <end position="262"/>
    </location>
</feature>
<accession>A0A6G1HA69</accession>
<dbReference type="InterPro" id="IPR029006">
    <property type="entry name" value="ADF-H/Gelsolin-like_dom_sf"/>
</dbReference>
<dbReference type="EMBL" id="ML977143">
    <property type="protein sequence ID" value="KAF1989909.1"/>
    <property type="molecule type" value="Genomic_DNA"/>
</dbReference>
<feature type="compositionally biased region" description="Basic and acidic residues" evidence="1">
    <location>
        <begin position="239"/>
        <end position="249"/>
    </location>
</feature>
<feature type="compositionally biased region" description="Polar residues" evidence="1">
    <location>
        <begin position="1021"/>
        <end position="1042"/>
    </location>
</feature>
<feature type="region of interest" description="Disordered" evidence="1">
    <location>
        <begin position="741"/>
        <end position="819"/>
    </location>
</feature>
<dbReference type="SUPFAM" id="SSF55753">
    <property type="entry name" value="Actin depolymerizing proteins"/>
    <property type="match status" value="1"/>
</dbReference>
<dbReference type="OrthoDB" id="74412at2759"/>
<feature type="region of interest" description="Disordered" evidence="1">
    <location>
        <begin position="513"/>
        <end position="726"/>
    </location>
</feature>
<protein>
    <recommendedName>
        <fullName evidence="4">ADF-H domain-containing protein</fullName>
    </recommendedName>
</protein>
<feature type="compositionally biased region" description="Polar residues" evidence="1">
    <location>
        <begin position="883"/>
        <end position="900"/>
    </location>
</feature>
<name>A0A6G1HA69_9PEZI</name>
<organism evidence="2 3">
    <name type="scientific">Aulographum hederae CBS 113979</name>
    <dbReference type="NCBI Taxonomy" id="1176131"/>
    <lineage>
        <taxon>Eukaryota</taxon>
        <taxon>Fungi</taxon>
        <taxon>Dikarya</taxon>
        <taxon>Ascomycota</taxon>
        <taxon>Pezizomycotina</taxon>
        <taxon>Dothideomycetes</taxon>
        <taxon>Pleosporomycetidae</taxon>
        <taxon>Aulographales</taxon>
        <taxon>Aulographaceae</taxon>
    </lineage>
</organism>
<gene>
    <name evidence="2" type="ORF">K402DRAFT_410550</name>
</gene>
<proteinExistence type="predicted"/>
<feature type="compositionally biased region" description="Low complexity" evidence="1">
    <location>
        <begin position="527"/>
        <end position="543"/>
    </location>
</feature>
<dbReference type="Proteomes" id="UP000800041">
    <property type="component" value="Unassembled WGS sequence"/>
</dbReference>
<evidence type="ECO:0000313" key="3">
    <source>
        <dbReference type="Proteomes" id="UP000800041"/>
    </source>
</evidence>
<evidence type="ECO:0000256" key="1">
    <source>
        <dbReference type="SAM" id="MobiDB-lite"/>
    </source>
</evidence>
<feature type="compositionally biased region" description="Basic and acidic residues" evidence="1">
    <location>
        <begin position="370"/>
        <end position="384"/>
    </location>
</feature>
<evidence type="ECO:0008006" key="4">
    <source>
        <dbReference type="Google" id="ProtNLM"/>
    </source>
</evidence>
<evidence type="ECO:0000313" key="2">
    <source>
        <dbReference type="EMBL" id="KAF1989909.1"/>
    </source>
</evidence>
<feature type="compositionally biased region" description="Polar residues" evidence="1">
    <location>
        <begin position="832"/>
        <end position="853"/>
    </location>
</feature>
<reference evidence="2" key="1">
    <citation type="journal article" date="2020" name="Stud. Mycol.">
        <title>101 Dothideomycetes genomes: a test case for predicting lifestyles and emergence of pathogens.</title>
        <authorList>
            <person name="Haridas S."/>
            <person name="Albert R."/>
            <person name="Binder M."/>
            <person name="Bloem J."/>
            <person name="Labutti K."/>
            <person name="Salamov A."/>
            <person name="Andreopoulos B."/>
            <person name="Baker S."/>
            <person name="Barry K."/>
            <person name="Bills G."/>
            <person name="Bluhm B."/>
            <person name="Cannon C."/>
            <person name="Castanera R."/>
            <person name="Culley D."/>
            <person name="Daum C."/>
            <person name="Ezra D."/>
            <person name="Gonzalez J."/>
            <person name="Henrissat B."/>
            <person name="Kuo A."/>
            <person name="Liang C."/>
            <person name="Lipzen A."/>
            <person name="Lutzoni F."/>
            <person name="Magnuson J."/>
            <person name="Mondo S."/>
            <person name="Nolan M."/>
            <person name="Ohm R."/>
            <person name="Pangilinan J."/>
            <person name="Park H.-J."/>
            <person name="Ramirez L."/>
            <person name="Alfaro M."/>
            <person name="Sun H."/>
            <person name="Tritt A."/>
            <person name="Yoshinaga Y."/>
            <person name="Zwiers L.-H."/>
            <person name="Turgeon B."/>
            <person name="Goodwin S."/>
            <person name="Spatafora J."/>
            <person name="Crous P."/>
            <person name="Grigoriev I."/>
        </authorList>
    </citation>
    <scope>NUCLEOTIDE SEQUENCE</scope>
    <source>
        <strain evidence="2">CBS 113979</strain>
    </source>
</reference>
<feature type="compositionally biased region" description="Polar residues" evidence="1">
    <location>
        <begin position="796"/>
        <end position="817"/>
    </location>
</feature>
<feature type="compositionally biased region" description="Pro residues" evidence="1">
    <location>
        <begin position="330"/>
        <end position="339"/>
    </location>
</feature>
<feature type="compositionally biased region" description="Low complexity" evidence="1">
    <location>
        <begin position="986"/>
        <end position="1008"/>
    </location>
</feature>
<feature type="compositionally biased region" description="Low complexity" evidence="1">
    <location>
        <begin position="864"/>
        <end position="877"/>
    </location>
</feature>
<feature type="compositionally biased region" description="Polar residues" evidence="1">
    <location>
        <begin position="612"/>
        <end position="627"/>
    </location>
</feature>
<feature type="compositionally biased region" description="Polar residues" evidence="1">
    <location>
        <begin position="678"/>
        <end position="690"/>
    </location>
</feature>
<feature type="region of interest" description="Disordered" evidence="1">
    <location>
        <begin position="149"/>
        <end position="491"/>
    </location>
</feature>
<feature type="compositionally biased region" description="Polar residues" evidence="1">
    <location>
        <begin position="290"/>
        <end position="302"/>
    </location>
</feature>
<dbReference type="Gene3D" id="3.40.20.10">
    <property type="entry name" value="Severin"/>
    <property type="match status" value="1"/>
</dbReference>